<comment type="caution">
    <text evidence="2">The sequence shown here is derived from an EMBL/GenBank/DDBJ whole genome shotgun (WGS) entry which is preliminary data.</text>
</comment>
<sequence>MRAGIGNWGSRTGQIRVPFPENWGAGGYAAQRSGLRRADIARRHQAHTHQETT</sequence>
<dbReference type="EMBL" id="JABFYL010000041">
    <property type="protein sequence ID" value="NVN52163.1"/>
    <property type="molecule type" value="Genomic_DNA"/>
</dbReference>
<keyword evidence="3" id="KW-1185">Reference proteome</keyword>
<evidence type="ECO:0000256" key="1">
    <source>
        <dbReference type="SAM" id="MobiDB-lite"/>
    </source>
</evidence>
<dbReference type="AlphaFoldDB" id="A0A850PUN4"/>
<feature type="region of interest" description="Disordered" evidence="1">
    <location>
        <begin position="1"/>
        <end position="22"/>
    </location>
</feature>
<organism evidence="2 3">
    <name type="scientific">Mycolicibacterium hippocampi</name>
    <dbReference type="NCBI Taxonomy" id="659824"/>
    <lineage>
        <taxon>Bacteria</taxon>
        <taxon>Bacillati</taxon>
        <taxon>Actinomycetota</taxon>
        <taxon>Actinomycetes</taxon>
        <taxon>Mycobacteriales</taxon>
        <taxon>Mycobacteriaceae</taxon>
        <taxon>Mycolicibacterium</taxon>
    </lineage>
</organism>
<dbReference type="Proteomes" id="UP000570517">
    <property type="component" value="Unassembled WGS sequence"/>
</dbReference>
<gene>
    <name evidence="2" type="ORF">HLY00_830</name>
</gene>
<protein>
    <submittedName>
        <fullName evidence="2">Uncharacterized protein</fullName>
    </submittedName>
</protein>
<accession>A0A850PUN4</accession>
<evidence type="ECO:0000313" key="3">
    <source>
        <dbReference type="Proteomes" id="UP000570517"/>
    </source>
</evidence>
<name>A0A850PUN4_9MYCO</name>
<reference evidence="2 3" key="1">
    <citation type="submission" date="2020-05" db="EMBL/GenBank/DDBJ databases">
        <title>Draft genome sequence of Mycobacterium hippocampi DL, isolated from European seabass, Dicentrarchus labrax, reared in fish farms.</title>
        <authorList>
            <person name="Stathopoulou P."/>
            <person name="Asimakis E."/>
            <person name="Tzokas K."/>
            <person name="Batargias C."/>
            <person name="Tsiamis G."/>
        </authorList>
    </citation>
    <scope>NUCLEOTIDE SEQUENCE [LARGE SCALE GENOMIC DNA]</scope>
    <source>
        <strain evidence="2 3">DL</strain>
    </source>
</reference>
<evidence type="ECO:0000313" key="2">
    <source>
        <dbReference type="EMBL" id="NVN52163.1"/>
    </source>
</evidence>
<proteinExistence type="predicted"/>